<accession>A0A9X2EPX9</accession>
<dbReference type="Proteomes" id="UP001139028">
    <property type="component" value="Unassembled WGS sequence"/>
</dbReference>
<dbReference type="RefSeq" id="WP_252470484.1">
    <property type="nucleotide sequence ID" value="NZ_JALBWM010000071.1"/>
</dbReference>
<proteinExistence type="predicted"/>
<evidence type="ECO:0000256" key="2">
    <source>
        <dbReference type="ARBA" id="ARBA00022475"/>
    </source>
</evidence>
<evidence type="ECO:0000313" key="8">
    <source>
        <dbReference type="EMBL" id="MCO1335605.1"/>
    </source>
</evidence>
<dbReference type="PANTHER" id="PTHR43124:SF3">
    <property type="entry name" value="CHLORAMPHENICOL EFFLUX PUMP RV0191"/>
    <property type="match status" value="1"/>
</dbReference>
<feature type="transmembrane region" description="Helical" evidence="6">
    <location>
        <begin position="349"/>
        <end position="367"/>
    </location>
</feature>
<dbReference type="InterPro" id="IPR036259">
    <property type="entry name" value="MFS_trans_sf"/>
</dbReference>
<dbReference type="PRINTS" id="PR01035">
    <property type="entry name" value="TCRTETA"/>
</dbReference>
<feature type="transmembrane region" description="Helical" evidence="6">
    <location>
        <begin position="313"/>
        <end position="337"/>
    </location>
</feature>
<organism evidence="8 9">
    <name type="scientific">Microbulbifer okhotskensis</name>
    <dbReference type="NCBI Taxonomy" id="2926617"/>
    <lineage>
        <taxon>Bacteria</taxon>
        <taxon>Pseudomonadati</taxon>
        <taxon>Pseudomonadota</taxon>
        <taxon>Gammaproteobacteria</taxon>
        <taxon>Cellvibrionales</taxon>
        <taxon>Microbulbiferaceae</taxon>
        <taxon>Microbulbifer</taxon>
    </lineage>
</organism>
<feature type="transmembrane region" description="Helical" evidence="6">
    <location>
        <begin position="379"/>
        <end position="400"/>
    </location>
</feature>
<reference evidence="8" key="1">
    <citation type="journal article" date="2022" name="Arch. Microbiol.">
        <title>Microbulbifer okhotskensis sp. nov., isolated from a deep bottom sediment of the Okhotsk Sea.</title>
        <authorList>
            <person name="Romanenko L."/>
            <person name="Kurilenko V."/>
            <person name="Otstavnykh N."/>
            <person name="Velansky P."/>
            <person name="Isaeva M."/>
            <person name="Mikhailov V."/>
        </authorList>
    </citation>
    <scope>NUCLEOTIDE SEQUENCE</scope>
    <source>
        <strain evidence="8">OS29</strain>
    </source>
</reference>
<dbReference type="PROSITE" id="PS50850">
    <property type="entry name" value="MFS"/>
    <property type="match status" value="1"/>
</dbReference>
<dbReference type="CDD" id="cd17473">
    <property type="entry name" value="MFS_arabinose_efflux_permease_like"/>
    <property type="match status" value="1"/>
</dbReference>
<feature type="transmembrane region" description="Helical" evidence="6">
    <location>
        <begin position="121"/>
        <end position="142"/>
    </location>
</feature>
<evidence type="ECO:0000256" key="5">
    <source>
        <dbReference type="ARBA" id="ARBA00023136"/>
    </source>
</evidence>
<dbReference type="InterPro" id="IPR050189">
    <property type="entry name" value="MFS_Efflux_Transporters"/>
</dbReference>
<evidence type="ECO:0000256" key="6">
    <source>
        <dbReference type="SAM" id="Phobius"/>
    </source>
</evidence>
<dbReference type="InterPro" id="IPR001958">
    <property type="entry name" value="Tet-R_TetA/multi-R_MdtG-like"/>
</dbReference>
<feature type="transmembrane region" description="Helical" evidence="6">
    <location>
        <begin position="25"/>
        <end position="48"/>
    </location>
</feature>
<feature type="transmembrane region" description="Helical" evidence="6">
    <location>
        <begin position="285"/>
        <end position="307"/>
    </location>
</feature>
<keyword evidence="3 6" id="KW-0812">Transmembrane</keyword>
<evidence type="ECO:0000256" key="1">
    <source>
        <dbReference type="ARBA" id="ARBA00004651"/>
    </source>
</evidence>
<dbReference type="GO" id="GO:0022857">
    <property type="term" value="F:transmembrane transporter activity"/>
    <property type="evidence" value="ECO:0007669"/>
    <property type="project" value="InterPro"/>
</dbReference>
<feature type="transmembrane region" description="Helical" evidence="6">
    <location>
        <begin position="90"/>
        <end position="109"/>
    </location>
</feature>
<dbReference type="InterPro" id="IPR020846">
    <property type="entry name" value="MFS_dom"/>
</dbReference>
<comment type="caution">
    <text evidence="8">The sequence shown here is derived from an EMBL/GenBank/DDBJ whole genome shotgun (WGS) entry which is preliminary data.</text>
</comment>
<comment type="subcellular location">
    <subcellularLocation>
        <location evidence="1">Cell membrane</location>
        <topology evidence="1">Multi-pass membrane protein</topology>
    </subcellularLocation>
</comment>
<feature type="transmembrane region" description="Helical" evidence="6">
    <location>
        <begin position="220"/>
        <end position="239"/>
    </location>
</feature>
<dbReference type="PANTHER" id="PTHR43124">
    <property type="entry name" value="PURINE EFFLUX PUMP PBUE"/>
    <property type="match status" value="1"/>
</dbReference>
<evidence type="ECO:0000256" key="3">
    <source>
        <dbReference type="ARBA" id="ARBA00022692"/>
    </source>
</evidence>
<evidence type="ECO:0000256" key="4">
    <source>
        <dbReference type="ARBA" id="ARBA00022989"/>
    </source>
</evidence>
<dbReference type="Pfam" id="PF07690">
    <property type="entry name" value="MFS_1"/>
    <property type="match status" value="1"/>
</dbReference>
<gene>
    <name evidence="8" type="ORF">MO867_14800</name>
</gene>
<dbReference type="AlphaFoldDB" id="A0A9X2EPX9"/>
<keyword evidence="9" id="KW-1185">Reference proteome</keyword>
<evidence type="ECO:0000259" key="7">
    <source>
        <dbReference type="PROSITE" id="PS50850"/>
    </source>
</evidence>
<feature type="transmembrane region" description="Helical" evidence="6">
    <location>
        <begin position="154"/>
        <end position="175"/>
    </location>
</feature>
<name>A0A9X2EPX9_9GAMM</name>
<dbReference type="EMBL" id="JALBWM010000071">
    <property type="protein sequence ID" value="MCO1335605.1"/>
    <property type="molecule type" value="Genomic_DNA"/>
</dbReference>
<keyword evidence="4 6" id="KW-1133">Transmembrane helix</keyword>
<keyword evidence="5 6" id="KW-0472">Membrane</keyword>
<protein>
    <submittedName>
        <fullName evidence="8">MFS transporter</fullName>
    </submittedName>
</protein>
<feature type="transmembrane region" description="Helical" evidence="6">
    <location>
        <begin position="181"/>
        <end position="199"/>
    </location>
</feature>
<feature type="transmembrane region" description="Helical" evidence="6">
    <location>
        <begin position="259"/>
        <end position="278"/>
    </location>
</feature>
<dbReference type="InterPro" id="IPR011701">
    <property type="entry name" value="MFS"/>
</dbReference>
<feature type="domain" description="Major facilitator superfamily (MFS) profile" evidence="7">
    <location>
        <begin position="23"/>
        <end position="402"/>
    </location>
</feature>
<dbReference type="SUPFAM" id="SSF103473">
    <property type="entry name" value="MFS general substrate transporter"/>
    <property type="match status" value="1"/>
</dbReference>
<keyword evidence="2" id="KW-1003">Cell membrane</keyword>
<sequence length="406" mass="43105">MSYTANLPVSFRGGVSEGVSTHARITLLCLAALTIMSGATVAPALPALQLHFSDVPNSELLSRLVVSLPALSIALCAPVAGIVSDRYGRLRLLLASLLLYGLSGIFALLQENLIGILASRLFLGVAVAGTMTSVTALVGDYFDRQQRLNHMSQQSAFISIGGVVFLTLGGLLADIHWRAPFAIYAMALLLIPTVVLFLWEPHRPHHAKQRVHIAEKPGNQLPFSVLLAAATLNSLAFYIIPTQLPFYLKNLGISTPSLIATAIAASNVMGAIASLLLYRRVGNLLGTLGVFIASFVIMAAGFTLIAISNTLAGVIIATSIYGLGMGTLIPHIFSTGLESAPESRRGRTAGILTAGIFIGQFISPLISQPWIQKFGFSSAFMSVAMVLLFAAMIGVMGQLLKNRNNH</sequence>
<dbReference type="Gene3D" id="1.20.1250.20">
    <property type="entry name" value="MFS general substrate transporter like domains"/>
    <property type="match status" value="1"/>
</dbReference>
<evidence type="ECO:0000313" key="9">
    <source>
        <dbReference type="Proteomes" id="UP001139028"/>
    </source>
</evidence>
<dbReference type="GO" id="GO:0005886">
    <property type="term" value="C:plasma membrane"/>
    <property type="evidence" value="ECO:0007669"/>
    <property type="project" value="UniProtKB-SubCell"/>
</dbReference>
<feature type="transmembrane region" description="Helical" evidence="6">
    <location>
        <begin position="60"/>
        <end position="83"/>
    </location>
</feature>